<evidence type="ECO:0000256" key="1">
    <source>
        <dbReference type="ARBA" id="ARBA00005125"/>
    </source>
</evidence>
<dbReference type="RefSeq" id="WP_087207258.1">
    <property type="nucleotide sequence ID" value="NZ_CP021431.1"/>
</dbReference>
<dbReference type="EC" id="1.1.1.364" evidence="4"/>
<feature type="domain" description="NAD-dependent epimerase/dehydratase" evidence="3">
    <location>
        <begin position="5"/>
        <end position="249"/>
    </location>
</feature>
<dbReference type="Gene3D" id="3.90.25.10">
    <property type="entry name" value="UDP-galactose 4-epimerase, domain 1"/>
    <property type="match status" value="1"/>
</dbReference>
<comment type="pathway">
    <text evidence="1">Bacterial outer membrane biogenesis; LPS O-antigen biosynthesis.</text>
</comment>
<dbReference type="KEGG" id="lvs:LOKVESSMR4R_01584"/>
<dbReference type="SUPFAM" id="SSF51735">
    <property type="entry name" value="NAD(P)-binding Rossmann-fold domains"/>
    <property type="match status" value="1"/>
</dbReference>
<proteinExistence type="inferred from homology"/>
<name>A0A1Y0EBU7_9RHOB</name>
<dbReference type="EMBL" id="CP021431">
    <property type="protein sequence ID" value="ARU00900.1"/>
    <property type="molecule type" value="Genomic_DNA"/>
</dbReference>
<evidence type="ECO:0000313" key="5">
    <source>
        <dbReference type="Proteomes" id="UP000195273"/>
    </source>
</evidence>
<dbReference type="OrthoDB" id="9801785at2"/>
<dbReference type="Gene3D" id="3.40.50.720">
    <property type="entry name" value="NAD(P)-binding Rossmann-like Domain"/>
    <property type="match status" value="1"/>
</dbReference>
<protein>
    <submittedName>
        <fullName evidence="4">dTDP-4-oxo-6-deoxy-D-allose reductase</fullName>
        <ecNumber evidence="4">1.1.1.364</ecNumber>
    </submittedName>
</protein>
<keyword evidence="5" id="KW-1185">Reference proteome</keyword>
<gene>
    <name evidence="4" type="primary">gerKI</name>
    <name evidence="4" type="ORF">LOKVESSMR4R_01584</name>
</gene>
<dbReference type="GO" id="GO:0016491">
    <property type="term" value="F:oxidoreductase activity"/>
    <property type="evidence" value="ECO:0007669"/>
    <property type="project" value="UniProtKB-KW"/>
</dbReference>
<dbReference type="PANTHER" id="PTHR43000">
    <property type="entry name" value="DTDP-D-GLUCOSE 4,6-DEHYDRATASE-RELATED"/>
    <property type="match status" value="1"/>
</dbReference>
<dbReference type="Proteomes" id="UP000195273">
    <property type="component" value="Chromosome"/>
</dbReference>
<evidence type="ECO:0000259" key="3">
    <source>
        <dbReference type="Pfam" id="PF01370"/>
    </source>
</evidence>
<reference evidence="4 5" key="1">
    <citation type="submission" date="2017-05" db="EMBL/GenBank/DDBJ databases">
        <title>Genome Sequence of Loktanella vestfoldensis Strain SMR4r Isolated from a Culture of the Diatom Skeletonema marinoi.</title>
        <authorList>
            <person name="Topel M."/>
            <person name="Pinder M.I.M."/>
            <person name="Johansson O.N."/>
            <person name="Kourtchenko O."/>
            <person name="Godhe A."/>
            <person name="Clarke A.K."/>
        </authorList>
    </citation>
    <scope>NUCLEOTIDE SEQUENCE [LARGE SCALE GENOMIC DNA]</scope>
    <source>
        <strain evidence="4 5">SMR4r</strain>
    </source>
</reference>
<sequence length="328" mass="36455">MLKTVAITGGGGFIGSYLVRRLVEIGWSVIVIDNMARGDGRRLIDVYNEVQLIDCDIRDEDRVTAAIHGCEVVMHLAAINGTENFYRHPDLVLDVGVRGILSVVSACQRAGVPDLVVASTAEVYQEPLIIPTPETIALTLPDSLNPRYSYGGSKIISELIAFNYGRDHFRKVQVFRPHNVYGPDMGWKHVIPQFILRALDRQGYSDGRKKFLIQGSGNETRAFAYVSDVVDGIIKMYELGGNREIYHIGAEDEISIKKLAEAIGRILEIDLDIIASDSAVGATSRRCPDISKMRMLGYNPSVSLDLGLIETINWYRKNSKYPHANDLM</sequence>
<evidence type="ECO:0000256" key="2">
    <source>
        <dbReference type="ARBA" id="ARBA00007637"/>
    </source>
</evidence>
<dbReference type="InterPro" id="IPR036291">
    <property type="entry name" value="NAD(P)-bd_dom_sf"/>
</dbReference>
<dbReference type="Pfam" id="PF01370">
    <property type="entry name" value="Epimerase"/>
    <property type="match status" value="1"/>
</dbReference>
<dbReference type="InterPro" id="IPR001509">
    <property type="entry name" value="Epimerase_deHydtase"/>
</dbReference>
<dbReference type="AlphaFoldDB" id="A0A1Y0EBU7"/>
<keyword evidence="4" id="KW-0560">Oxidoreductase</keyword>
<evidence type="ECO:0000313" key="4">
    <source>
        <dbReference type="EMBL" id="ARU00900.1"/>
    </source>
</evidence>
<comment type="similarity">
    <text evidence="2">Belongs to the NAD(P)-dependent epimerase/dehydratase family.</text>
</comment>
<accession>A0A1Y0EBU7</accession>
<organism evidence="4 5">
    <name type="scientific">Yoonia vestfoldensis</name>
    <dbReference type="NCBI Taxonomy" id="245188"/>
    <lineage>
        <taxon>Bacteria</taxon>
        <taxon>Pseudomonadati</taxon>
        <taxon>Pseudomonadota</taxon>
        <taxon>Alphaproteobacteria</taxon>
        <taxon>Rhodobacterales</taxon>
        <taxon>Paracoccaceae</taxon>
        <taxon>Yoonia</taxon>
    </lineage>
</organism>